<dbReference type="PANTHER" id="PTHR35580:SF1">
    <property type="entry name" value="PHYTASE-LIKE DOMAIN-CONTAINING PROTEIN"/>
    <property type="match status" value="1"/>
</dbReference>
<dbReference type="InterPro" id="IPR052918">
    <property type="entry name" value="Motility_Chemotaxis_Reg"/>
</dbReference>
<dbReference type="NCBIfam" id="TIGR04183">
    <property type="entry name" value="Por_Secre_tail"/>
    <property type="match status" value="1"/>
</dbReference>
<evidence type="ECO:0000313" key="3">
    <source>
        <dbReference type="Proteomes" id="UP000580839"/>
    </source>
</evidence>
<organism evidence="2 3">
    <name type="scientific">Eiseniibacteriota bacterium</name>
    <dbReference type="NCBI Taxonomy" id="2212470"/>
    <lineage>
        <taxon>Bacteria</taxon>
        <taxon>Candidatus Eiseniibacteriota</taxon>
    </lineage>
</organism>
<sequence>MKALRWIFGIGCLLTAVPMDAGAVTHQWSRGFGDADYQSVNSVATDAGGNVIITGWFTGTVDFGGGNLTSAGDADVFVAKYDATGAHLWSKRFGDASEQVATSITTDSDGYIILTGLFMGSMSFGGGTRTSAGSYDVFLAKLDPDGIHEFSKRYGNSTAQAGYSVTTDADDNVILVGNFYGEIDLGGDNFTSSGFNDVFVAKFDQEADHLWSKRFGDSNDQLGTCVTTDASDNLIIGGWYNGSIDFGGGNLTSTGVGDIFLAKLDPTGAHQWSQRFGSGINVDQFAHGVATDAGENVFLTGSFYGNVDFGGGTLTSSGAGVDLYLAKFDPSGAHLWSRRCGDGTDQHGWSVDTDAAGAVFVTGSMDGTVDFGGGALTSGGGSDAFVAKYTSAGAHEWSERFGAGGYQVGQGIATDASGNVIVGGNFEGSVDFGGGNFTSAGNLDGFVVKLGGSVTGVFDRPASAGLTLSASPNPIESNAVIRFAVPSSGPVSVAIYDLRGACVATLVNEMRGPGTHLATWDRRARGEECGPGVYFARVTHPTGSKSYRMVVLR</sequence>
<protein>
    <submittedName>
        <fullName evidence="2">T9SS type A sorting domain-containing protein</fullName>
    </submittedName>
</protein>
<comment type="caution">
    <text evidence="2">The sequence shown here is derived from an EMBL/GenBank/DDBJ whole genome shotgun (WGS) entry which is preliminary data.</text>
</comment>
<dbReference type="AlphaFoldDB" id="A0A849SPF3"/>
<accession>A0A849SPF3</accession>
<dbReference type="EMBL" id="JABFRW010000145">
    <property type="protein sequence ID" value="NOT34767.1"/>
    <property type="molecule type" value="Genomic_DNA"/>
</dbReference>
<name>A0A849SPF3_UNCEI</name>
<proteinExistence type="predicted"/>
<dbReference type="InterPro" id="IPR026444">
    <property type="entry name" value="Secre_tail"/>
</dbReference>
<evidence type="ECO:0000256" key="1">
    <source>
        <dbReference type="SAM" id="SignalP"/>
    </source>
</evidence>
<reference evidence="2 3" key="1">
    <citation type="submission" date="2020-04" db="EMBL/GenBank/DDBJ databases">
        <title>Metagenomic profiling of ammonia- and methane-oxidizing microorganisms in a Dutch drinking water treatment plant.</title>
        <authorList>
            <person name="Poghosyan L."/>
            <person name="Leucker S."/>
        </authorList>
    </citation>
    <scope>NUCLEOTIDE SEQUENCE [LARGE SCALE GENOMIC DNA]</scope>
    <source>
        <strain evidence="2">S-RSF-IL-03</strain>
    </source>
</reference>
<feature type="signal peptide" evidence="1">
    <location>
        <begin position="1"/>
        <end position="21"/>
    </location>
</feature>
<gene>
    <name evidence="2" type="ORF">HOP12_11430</name>
</gene>
<feature type="chain" id="PRO_5032637917" evidence="1">
    <location>
        <begin position="22"/>
        <end position="553"/>
    </location>
</feature>
<keyword evidence="1" id="KW-0732">Signal</keyword>
<dbReference type="Gene3D" id="2.60.40.4070">
    <property type="match status" value="1"/>
</dbReference>
<dbReference type="Proteomes" id="UP000580839">
    <property type="component" value="Unassembled WGS sequence"/>
</dbReference>
<evidence type="ECO:0000313" key="2">
    <source>
        <dbReference type="EMBL" id="NOT34767.1"/>
    </source>
</evidence>
<dbReference type="PANTHER" id="PTHR35580">
    <property type="entry name" value="CELL SURFACE GLYCOPROTEIN (S-LAYER PROTEIN)-LIKE PROTEIN"/>
    <property type="match status" value="1"/>
</dbReference>